<keyword evidence="4 7" id="KW-0689">Ribosomal protein</keyword>
<dbReference type="NCBIfam" id="TIGR01044">
    <property type="entry name" value="rplV_bact"/>
    <property type="match status" value="1"/>
</dbReference>
<dbReference type="Proteomes" id="UP000236845">
    <property type="component" value="Unassembled WGS sequence"/>
</dbReference>
<dbReference type="GO" id="GO:0022625">
    <property type="term" value="C:cytosolic large ribosomal subunit"/>
    <property type="evidence" value="ECO:0007669"/>
    <property type="project" value="TreeGrafter"/>
</dbReference>
<keyword evidence="5 7" id="KW-0687">Ribonucleoprotein</keyword>
<comment type="similarity">
    <text evidence="1 7 8">Belongs to the universal ribosomal protein uL22 family.</text>
</comment>
<comment type="function">
    <text evidence="7 10">This protein binds specifically to 23S rRNA; its binding is stimulated by other ribosomal proteins, e.g., L4, L17, and L20. It is important during the early stages of 50S assembly. It makes multiple contacts with different domains of the 23S rRNA in the assembled 50S subunit and ribosome.</text>
</comment>
<dbReference type="PANTHER" id="PTHR13501:SF8">
    <property type="entry name" value="LARGE RIBOSOMAL SUBUNIT PROTEIN UL22M"/>
    <property type="match status" value="1"/>
</dbReference>
<evidence type="ECO:0000256" key="7">
    <source>
        <dbReference type="HAMAP-Rule" id="MF_01331"/>
    </source>
</evidence>
<dbReference type="EMBL" id="PEXW01000067">
    <property type="protein sequence ID" value="PIS40485.1"/>
    <property type="molecule type" value="Genomic_DNA"/>
</dbReference>
<dbReference type="SUPFAM" id="SSF54843">
    <property type="entry name" value="Ribosomal protein L22"/>
    <property type="match status" value="1"/>
</dbReference>
<protein>
    <recommendedName>
        <fullName evidence="6 7">Large ribosomal subunit protein uL22</fullName>
    </recommendedName>
</protein>
<dbReference type="GO" id="GO:0003735">
    <property type="term" value="F:structural constituent of ribosome"/>
    <property type="evidence" value="ECO:0007669"/>
    <property type="project" value="InterPro"/>
</dbReference>
<keyword evidence="3 7" id="KW-0694">RNA-binding</keyword>
<evidence type="ECO:0000256" key="2">
    <source>
        <dbReference type="ARBA" id="ARBA00022730"/>
    </source>
</evidence>
<evidence type="ECO:0000256" key="6">
    <source>
        <dbReference type="ARBA" id="ARBA00035207"/>
    </source>
</evidence>
<evidence type="ECO:0000256" key="1">
    <source>
        <dbReference type="ARBA" id="ARBA00009451"/>
    </source>
</evidence>
<evidence type="ECO:0000256" key="3">
    <source>
        <dbReference type="ARBA" id="ARBA00022884"/>
    </source>
</evidence>
<evidence type="ECO:0000313" key="12">
    <source>
        <dbReference type="EMBL" id="PIS40485.1"/>
    </source>
</evidence>
<accession>A0A2H0YPQ6</accession>
<dbReference type="InterPro" id="IPR036394">
    <property type="entry name" value="Ribosomal_uL22_sf"/>
</dbReference>
<organism evidence="12 13">
    <name type="scientific">Candidatus Kerfeldbacteria bacterium CG08_land_8_20_14_0_20_43_14</name>
    <dbReference type="NCBI Taxonomy" id="2014246"/>
    <lineage>
        <taxon>Bacteria</taxon>
        <taxon>Candidatus Kerfeldiibacteriota</taxon>
    </lineage>
</organism>
<evidence type="ECO:0000256" key="9">
    <source>
        <dbReference type="RuleBase" id="RU004006"/>
    </source>
</evidence>
<comment type="caution">
    <text evidence="12">The sequence shown here is derived from an EMBL/GenBank/DDBJ whole genome shotgun (WGS) entry which is preliminary data.</text>
</comment>
<evidence type="ECO:0000313" key="13">
    <source>
        <dbReference type="Proteomes" id="UP000236845"/>
    </source>
</evidence>
<dbReference type="GO" id="GO:0006412">
    <property type="term" value="P:translation"/>
    <property type="evidence" value="ECO:0007669"/>
    <property type="project" value="UniProtKB-UniRule"/>
</dbReference>
<dbReference type="GO" id="GO:0019843">
    <property type="term" value="F:rRNA binding"/>
    <property type="evidence" value="ECO:0007669"/>
    <property type="project" value="UniProtKB-UniRule"/>
</dbReference>
<comment type="function">
    <text evidence="7">The globular domain of the protein is located near the polypeptide exit tunnel on the outside of the subunit, while an extended beta-hairpin is found that lines the wall of the exit tunnel in the center of the 70S ribosome.</text>
</comment>
<evidence type="ECO:0000256" key="4">
    <source>
        <dbReference type="ARBA" id="ARBA00022980"/>
    </source>
</evidence>
<feature type="region of interest" description="Disordered" evidence="11">
    <location>
        <begin position="115"/>
        <end position="147"/>
    </location>
</feature>
<evidence type="ECO:0000256" key="11">
    <source>
        <dbReference type="SAM" id="MobiDB-lite"/>
    </source>
</evidence>
<dbReference type="Pfam" id="PF00237">
    <property type="entry name" value="Ribosomal_L22"/>
    <property type="match status" value="1"/>
</dbReference>
<name>A0A2H0YPQ6_9BACT</name>
<dbReference type="PANTHER" id="PTHR13501">
    <property type="entry name" value="CHLOROPLAST 50S RIBOSOMAL PROTEIN L22-RELATED"/>
    <property type="match status" value="1"/>
</dbReference>
<dbReference type="Gene3D" id="3.90.470.10">
    <property type="entry name" value="Ribosomal protein L22/L17"/>
    <property type="match status" value="1"/>
</dbReference>
<reference evidence="13" key="1">
    <citation type="submission" date="2017-09" db="EMBL/GenBank/DDBJ databases">
        <title>Depth-based differentiation of microbial function through sediment-hosted aquifers and enrichment of novel symbionts in the deep terrestrial subsurface.</title>
        <authorList>
            <person name="Probst A.J."/>
            <person name="Ladd B."/>
            <person name="Jarett J.K."/>
            <person name="Geller-Mcgrath D.E."/>
            <person name="Sieber C.M.K."/>
            <person name="Emerson J.B."/>
            <person name="Anantharaman K."/>
            <person name="Thomas B.C."/>
            <person name="Malmstrom R."/>
            <person name="Stieglmeier M."/>
            <person name="Klingl A."/>
            <person name="Woyke T."/>
            <person name="Ryan C.M."/>
            <person name="Banfield J.F."/>
        </authorList>
    </citation>
    <scope>NUCLEOTIDE SEQUENCE [LARGE SCALE GENOMIC DNA]</scope>
</reference>
<evidence type="ECO:0000256" key="8">
    <source>
        <dbReference type="RuleBase" id="RU004005"/>
    </source>
</evidence>
<dbReference type="HAMAP" id="MF_01331_B">
    <property type="entry name" value="Ribosomal_uL22_B"/>
    <property type="match status" value="1"/>
</dbReference>
<comment type="subunit">
    <text evidence="7 9">Part of the 50S ribosomal subunit.</text>
</comment>
<dbReference type="InterPro" id="IPR047867">
    <property type="entry name" value="Ribosomal_uL22_bac/org-type"/>
</dbReference>
<sequence>MESKAILRNIRISPRKIRLVADLLRGKPVNQAMDILRDLSKGSARPLLKLLQSAVANVKQKMSTTEDKLKISSITVDMAPRLKRYKPKAMGKADTILKHASHIILTLQSTLEIKPEKRSKTEKSGKPAAAEAKKFDKHSKEAKQESK</sequence>
<evidence type="ECO:0000256" key="5">
    <source>
        <dbReference type="ARBA" id="ARBA00023274"/>
    </source>
</evidence>
<proteinExistence type="inferred from homology"/>
<gene>
    <name evidence="7" type="primary">rplV</name>
    <name evidence="12" type="ORF">COT26_03120</name>
</gene>
<dbReference type="InterPro" id="IPR005727">
    <property type="entry name" value="Ribosomal_uL22_bac/chlpt-type"/>
</dbReference>
<keyword evidence="2 7" id="KW-0699">rRNA-binding</keyword>
<dbReference type="AlphaFoldDB" id="A0A2H0YPQ6"/>
<evidence type="ECO:0000256" key="10">
    <source>
        <dbReference type="RuleBase" id="RU004008"/>
    </source>
</evidence>
<dbReference type="InterPro" id="IPR001063">
    <property type="entry name" value="Ribosomal_uL22"/>
</dbReference>